<dbReference type="AlphaFoldDB" id="A0A0F9RNC4"/>
<gene>
    <name evidence="7" type="ORF">LCGC14_0874580</name>
</gene>
<comment type="similarity">
    <text evidence="1">Belongs to the ATP-dependent AMP-binding enzyme family.</text>
</comment>
<accession>A0A0F9RNC4</accession>
<dbReference type="FunFam" id="3.30.300.30:FF:000002">
    <property type="entry name" value="Long-chain fatty acid transport protein 1"/>
    <property type="match status" value="1"/>
</dbReference>
<evidence type="ECO:0000256" key="3">
    <source>
        <dbReference type="ARBA" id="ARBA00022741"/>
    </source>
</evidence>
<evidence type="ECO:0000256" key="4">
    <source>
        <dbReference type="ARBA" id="ARBA00022840"/>
    </source>
</evidence>
<dbReference type="NCBIfam" id="NF006134">
    <property type="entry name" value="PRK08279.1"/>
    <property type="match status" value="1"/>
</dbReference>
<dbReference type="GO" id="GO:0044539">
    <property type="term" value="P:long-chain fatty acid import into cell"/>
    <property type="evidence" value="ECO:0007669"/>
    <property type="project" value="TreeGrafter"/>
</dbReference>
<protein>
    <submittedName>
        <fullName evidence="7">Uncharacterized protein</fullName>
    </submittedName>
</protein>
<dbReference type="InterPro" id="IPR045851">
    <property type="entry name" value="AMP-bd_C_sf"/>
</dbReference>
<dbReference type="PANTHER" id="PTHR43107">
    <property type="entry name" value="LONG-CHAIN FATTY ACID TRANSPORT PROTEIN"/>
    <property type="match status" value="1"/>
</dbReference>
<evidence type="ECO:0000259" key="5">
    <source>
        <dbReference type="Pfam" id="PF00501"/>
    </source>
</evidence>
<dbReference type="InterPro" id="IPR000873">
    <property type="entry name" value="AMP-dep_synth/lig_dom"/>
</dbReference>
<keyword evidence="4" id="KW-0067">ATP-binding</keyword>
<proteinExistence type="inferred from homology"/>
<dbReference type="Gene3D" id="3.30.300.30">
    <property type="match status" value="1"/>
</dbReference>
<dbReference type="GO" id="GO:0005324">
    <property type="term" value="F:long-chain fatty acid transmembrane transporter activity"/>
    <property type="evidence" value="ECO:0007669"/>
    <property type="project" value="TreeGrafter"/>
</dbReference>
<evidence type="ECO:0000256" key="1">
    <source>
        <dbReference type="ARBA" id="ARBA00006432"/>
    </source>
</evidence>
<dbReference type="EMBL" id="LAZR01002717">
    <property type="protein sequence ID" value="KKN26456.1"/>
    <property type="molecule type" value="Genomic_DNA"/>
</dbReference>
<dbReference type="PANTHER" id="PTHR43107:SF15">
    <property type="entry name" value="FATTY ACID TRANSPORT PROTEIN 3, ISOFORM A"/>
    <property type="match status" value="1"/>
</dbReference>
<reference evidence="7" key="1">
    <citation type="journal article" date="2015" name="Nature">
        <title>Complex archaea that bridge the gap between prokaryotes and eukaryotes.</title>
        <authorList>
            <person name="Spang A."/>
            <person name="Saw J.H."/>
            <person name="Jorgensen S.L."/>
            <person name="Zaremba-Niedzwiedzka K."/>
            <person name="Martijn J."/>
            <person name="Lind A.E."/>
            <person name="van Eijk R."/>
            <person name="Schleper C."/>
            <person name="Guy L."/>
            <person name="Ettema T.J."/>
        </authorList>
    </citation>
    <scope>NUCLEOTIDE SEQUENCE</scope>
</reference>
<dbReference type="Pfam" id="PF00501">
    <property type="entry name" value="AMP-binding"/>
    <property type="match status" value="1"/>
</dbReference>
<evidence type="ECO:0000256" key="2">
    <source>
        <dbReference type="ARBA" id="ARBA00022598"/>
    </source>
</evidence>
<dbReference type="Gene3D" id="3.40.50.12780">
    <property type="entry name" value="N-terminal domain of ligase-like"/>
    <property type="match status" value="1"/>
</dbReference>
<dbReference type="InterPro" id="IPR042099">
    <property type="entry name" value="ANL_N_sf"/>
</dbReference>
<dbReference type="InterPro" id="IPR025110">
    <property type="entry name" value="AMP-bd_C"/>
</dbReference>
<dbReference type="GO" id="GO:0005886">
    <property type="term" value="C:plasma membrane"/>
    <property type="evidence" value="ECO:0007669"/>
    <property type="project" value="TreeGrafter"/>
</dbReference>
<comment type="caution">
    <text evidence="7">The sequence shown here is derived from an EMBL/GenBank/DDBJ whole genome shotgun (WGS) entry which is preliminary data.</text>
</comment>
<feature type="domain" description="AMP-binding enzyme C-terminal" evidence="6">
    <location>
        <begin position="464"/>
        <end position="540"/>
    </location>
</feature>
<dbReference type="GO" id="GO:0005524">
    <property type="term" value="F:ATP binding"/>
    <property type="evidence" value="ECO:0007669"/>
    <property type="project" value="UniProtKB-KW"/>
</dbReference>
<name>A0A0F9RNC4_9ZZZZ</name>
<dbReference type="Pfam" id="PF13193">
    <property type="entry name" value="AMP-binding_C"/>
    <property type="match status" value="1"/>
</dbReference>
<evidence type="ECO:0000259" key="6">
    <source>
        <dbReference type="Pfam" id="PF13193"/>
    </source>
</evidence>
<dbReference type="SUPFAM" id="SSF56801">
    <property type="entry name" value="Acetyl-CoA synthetase-like"/>
    <property type="match status" value="1"/>
</dbReference>
<organism evidence="7">
    <name type="scientific">marine sediment metagenome</name>
    <dbReference type="NCBI Taxonomy" id="412755"/>
    <lineage>
        <taxon>unclassified sequences</taxon>
        <taxon>metagenomes</taxon>
        <taxon>ecological metagenomes</taxon>
    </lineage>
</organism>
<sequence>MGFELTPQEKNYLDKVVQEENKLKQIPNQSLGTRIEKQASEKPDKISLLFGKKSFTWSSVNKECNRYAKFFKDLGLKSGDTVSIMMENSPEYLFLTGGINKIQGISALINTHQRKQALIHALNISTPEWILVDKDCLPYLLEVRNELPVKNDEIFVCGDIGHLKHSFRELKKESEEVSTKNPNSTSNSLSREIIFNIFTSGTTGLPKAVTLSNFKFLRVGIFGVTTLQLETDNTIYVPLPLYHGLGLNVGWGAAVWKGASIALRKRFSASEYWKDIKNYNATCTLYIGEIPRYLLNRPESEFVNESPLRRMVGLGLKKDVWERFSSRFNVPHIVEYFGSTEIGGFVNVSGKPGMVGRNVYPGVHIVKLDENSHGILKDEKKHCILCKPGETGIVLVQVTPKSDFTGYKSKKATEKKLITNVIEDGDIYFNTGDILKLHEDQWVSFVERSGDTFRWKGENVSTSEVESIILSFAGIRSCVVYGVKIPHSDGKGGMVAITLINSEIFDVQKFSEFLNNSLPRYAIPIFVRTRKDLETTGTFKLKKVNLKEEGYDPNKISDPLYIWDSNSNYLKKFTLDNYRSMSDGNLRF</sequence>
<keyword evidence="2" id="KW-0436">Ligase</keyword>
<dbReference type="GO" id="GO:0004467">
    <property type="term" value="F:long-chain fatty acid-CoA ligase activity"/>
    <property type="evidence" value="ECO:0007669"/>
    <property type="project" value="TreeGrafter"/>
</dbReference>
<keyword evidence="3" id="KW-0547">Nucleotide-binding</keyword>
<feature type="domain" description="AMP-dependent synthetase/ligase" evidence="5">
    <location>
        <begin position="36"/>
        <end position="379"/>
    </location>
</feature>
<evidence type="ECO:0000313" key="7">
    <source>
        <dbReference type="EMBL" id="KKN26456.1"/>
    </source>
</evidence>